<evidence type="ECO:0000259" key="3">
    <source>
        <dbReference type="Pfam" id="PF08544"/>
    </source>
</evidence>
<organism evidence="4 5">
    <name type="scientific">Dibothriocephalus latus</name>
    <name type="common">Fish tapeworm</name>
    <name type="synonym">Diphyllobothrium latum</name>
    <dbReference type="NCBI Taxonomy" id="60516"/>
    <lineage>
        <taxon>Eukaryota</taxon>
        <taxon>Metazoa</taxon>
        <taxon>Spiralia</taxon>
        <taxon>Lophotrochozoa</taxon>
        <taxon>Platyhelminthes</taxon>
        <taxon>Cestoda</taxon>
        <taxon>Eucestoda</taxon>
        <taxon>Diphyllobothriidea</taxon>
        <taxon>Diphyllobothriidae</taxon>
        <taxon>Dibothriocephalus</taxon>
    </lineage>
</organism>
<dbReference type="Gene3D" id="1.20.1440.340">
    <property type="match status" value="1"/>
</dbReference>
<dbReference type="OrthoDB" id="187738at2759"/>
<keyword evidence="1" id="KW-0547">Nucleotide-binding</keyword>
<dbReference type="Proteomes" id="UP000281553">
    <property type="component" value="Unassembled WGS sequence"/>
</dbReference>
<evidence type="ECO:0000313" key="5">
    <source>
        <dbReference type="Proteomes" id="UP000281553"/>
    </source>
</evidence>
<protein>
    <recommendedName>
        <fullName evidence="3">GHMP kinase C-terminal domain-containing protein</fullName>
    </recommendedName>
</protein>
<dbReference type="EMBL" id="UYRU01063170">
    <property type="protein sequence ID" value="VDN15649.1"/>
    <property type="molecule type" value="Genomic_DNA"/>
</dbReference>
<sequence>MLGVESPFQRAFGKAADSLPALRAKHVYSEAQRVLDFRKRCEGFGCAAGDKAELLQTLGELMNESQDSCRDLYDCSCPEIDQLVKVCRSAGAYGSRLTGAGWGGCVVSLVAETSVDHFVKQVASQYFGQSVEALTSKIFYSVPGRAAGFVRVD</sequence>
<keyword evidence="2" id="KW-0067">ATP-binding</keyword>
<reference evidence="4 5" key="1">
    <citation type="submission" date="2018-11" db="EMBL/GenBank/DDBJ databases">
        <authorList>
            <consortium name="Pathogen Informatics"/>
        </authorList>
    </citation>
    <scope>NUCLEOTIDE SEQUENCE [LARGE SCALE GENOMIC DNA]</scope>
</reference>
<dbReference type="InterPro" id="IPR036554">
    <property type="entry name" value="GHMP_kinase_C_sf"/>
</dbReference>
<dbReference type="InterPro" id="IPR013750">
    <property type="entry name" value="GHMP_kinase_C_dom"/>
</dbReference>
<dbReference type="PANTHER" id="PTHR10457">
    <property type="entry name" value="MEVALONATE KINASE/GALACTOKINASE"/>
    <property type="match status" value="1"/>
</dbReference>
<name>A0A3P7P5J7_DIBLA</name>
<dbReference type="SUPFAM" id="SSF55060">
    <property type="entry name" value="GHMP Kinase, C-terminal domain"/>
    <property type="match status" value="1"/>
</dbReference>
<dbReference type="Pfam" id="PF08544">
    <property type="entry name" value="GHMP_kinases_C"/>
    <property type="match status" value="1"/>
</dbReference>
<dbReference type="GO" id="GO:0004335">
    <property type="term" value="F:galactokinase activity"/>
    <property type="evidence" value="ECO:0007669"/>
    <property type="project" value="TreeGrafter"/>
</dbReference>
<evidence type="ECO:0000256" key="1">
    <source>
        <dbReference type="ARBA" id="ARBA00022741"/>
    </source>
</evidence>
<dbReference type="GO" id="GO:0005524">
    <property type="term" value="F:ATP binding"/>
    <property type="evidence" value="ECO:0007669"/>
    <property type="project" value="UniProtKB-KW"/>
</dbReference>
<accession>A0A3P7P5J7</accession>
<gene>
    <name evidence="4" type="ORF">DILT_LOCUS11480</name>
</gene>
<dbReference type="AlphaFoldDB" id="A0A3P7P5J7"/>
<keyword evidence="5" id="KW-1185">Reference proteome</keyword>
<dbReference type="PANTHER" id="PTHR10457:SF7">
    <property type="entry name" value="GALACTOKINASE-RELATED"/>
    <property type="match status" value="1"/>
</dbReference>
<feature type="domain" description="GHMP kinase C-terminal" evidence="3">
    <location>
        <begin position="55"/>
        <end position="125"/>
    </location>
</feature>
<evidence type="ECO:0000256" key="2">
    <source>
        <dbReference type="ARBA" id="ARBA00022840"/>
    </source>
</evidence>
<proteinExistence type="predicted"/>
<dbReference type="GO" id="GO:0006012">
    <property type="term" value="P:galactose metabolic process"/>
    <property type="evidence" value="ECO:0007669"/>
    <property type="project" value="TreeGrafter"/>
</dbReference>
<evidence type="ECO:0000313" key="4">
    <source>
        <dbReference type="EMBL" id="VDN15649.1"/>
    </source>
</evidence>
<dbReference type="Gene3D" id="3.30.70.3170">
    <property type="match status" value="1"/>
</dbReference>
<dbReference type="GO" id="GO:0005829">
    <property type="term" value="C:cytosol"/>
    <property type="evidence" value="ECO:0007669"/>
    <property type="project" value="TreeGrafter"/>
</dbReference>